<evidence type="ECO:0000313" key="2">
    <source>
        <dbReference type="Proteomes" id="UP001283361"/>
    </source>
</evidence>
<name>A0AAE0XQE4_9GAST</name>
<reference evidence="1" key="1">
    <citation type="journal article" date="2023" name="G3 (Bethesda)">
        <title>A reference genome for the long-term kleptoplast-retaining sea slug Elysia crispata morphotype clarki.</title>
        <authorList>
            <person name="Eastman K.E."/>
            <person name="Pendleton A.L."/>
            <person name="Shaikh M.A."/>
            <person name="Suttiyut T."/>
            <person name="Ogas R."/>
            <person name="Tomko P."/>
            <person name="Gavelis G."/>
            <person name="Widhalm J.R."/>
            <person name="Wisecaver J.H."/>
        </authorList>
    </citation>
    <scope>NUCLEOTIDE SEQUENCE</scope>
    <source>
        <strain evidence="1">ECLA1</strain>
    </source>
</reference>
<protein>
    <submittedName>
        <fullName evidence="1">Uncharacterized protein</fullName>
    </submittedName>
</protein>
<dbReference type="AlphaFoldDB" id="A0AAE0XQE4"/>
<comment type="caution">
    <text evidence="1">The sequence shown here is derived from an EMBL/GenBank/DDBJ whole genome shotgun (WGS) entry which is preliminary data.</text>
</comment>
<gene>
    <name evidence="1" type="ORF">RRG08_042585</name>
</gene>
<evidence type="ECO:0000313" key="1">
    <source>
        <dbReference type="EMBL" id="KAK3702595.1"/>
    </source>
</evidence>
<keyword evidence="2" id="KW-1185">Reference proteome</keyword>
<proteinExistence type="predicted"/>
<dbReference type="Proteomes" id="UP001283361">
    <property type="component" value="Unassembled WGS sequence"/>
</dbReference>
<sequence>MNANLPQDRSDYNLKKSDAIGMLVRGSEQTDCPDLTGSVVLHRGEESQYCSAHQLHRSSISSRVQRSGVKPRFMIASRPSEDTLEVPES</sequence>
<organism evidence="1 2">
    <name type="scientific">Elysia crispata</name>
    <name type="common">lettuce slug</name>
    <dbReference type="NCBI Taxonomy" id="231223"/>
    <lineage>
        <taxon>Eukaryota</taxon>
        <taxon>Metazoa</taxon>
        <taxon>Spiralia</taxon>
        <taxon>Lophotrochozoa</taxon>
        <taxon>Mollusca</taxon>
        <taxon>Gastropoda</taxon>
        <taxon>Heterobranchia</taxon>
        <taxon>Euthyneura</taxon>
        <taxon>Panpulmonata</taxon>
        <taxon>Sacoglossa</taxon>
        <taxon>Placobranchoidea</taxon>
        <taxon>Plakobranchidae</taxon>
        <taxon>Elysia</taxon>
    </lineage>
</organism>
<accession>A0AAE0XQE4</accession>
<dbReference type="EMBL" id="JAWDGP010007852">
    <property type="protein sequence ID" value="KAK3702595.1"/>
    <property type="molecule type" value="Genomic_DNA"/>
</dbReference>